<dbReference type="RefSeq" id="WP_167362596.1">
    <property type="nucleotide sequence ID" value="NZ_FPKS01000009.1"/>
</dbReference>
<keyword evidence="5" id="KW-1185">Reference proteome</keyword>
<protein>
    <submittedName>
        <fullName evidence="3">Uncharacterized protein</fullName>
    </submittedName>
</protein>
<organism evidence="3 4">
    <name type="scientific">Pseudolactococcus chungangensis CAU 28 = DSM 22330</name>
    <dbReference type="NCBI Taxonomy" id="1122154"/>
    <lineage>
        <taxon>Bacteria</taxon>
        <taxon>Bacillati</taxon>
        <taxon>Bacillota</taxon>
        <taxon>Bacilli</taxon>
        <taxon>Lactobacillales</taxon>
        <taxon>Streptococcaceae</taxon>
        <taxon>Pseudolactococcus</taxon>
    </lineage>
</organism>
<keyword evidence="1" id="KW-0812">Transmembrane</keyword>
<keyword evidence="1" id="KW-0472">Membrane</keyword>
<reference evidence="2 5" key="1">
    <citation type="submission" date="2014-12" db="EMBL/GenBank/DDBJ databases">
        <title>Draft genome sequences of 10 type strains of Lactococcus.</title>
        <authorList>
            <person name="Sun Z."/>
            <person name="Zhong Z."/>
            <person name="Liu W."/>
            <person name="Zhang W."/>
            <person name="Zhang H."/>
        </authorList>
    </citation>
    <scope>NUCLEOTIDE SEQUENCE [LARGE SCALE GENOMIC DNA]</scope>
    <source>
        <strain evidence="2 5">DSM 22330</strain>
    </source>
</reference>
<dbReference type="Proteomes" id="UP000218979">
    <property type="component" value="Unassembled WGS sequence"/>
</dbReference>
<dbReference type="AlphaFoldDB" id="A0A1K2HFH3"/>
<reference evidence="3 4" key="2">
    <citation type="submission" date="2016-11" db="EMBL/GenBank/DDBJ databases">
        <authorList>
            <person name="Jaros S."/>
            <person name="Januszkiewicz K."/>
            <person name="Wedrychowicz H."/>
        </authorList>
    </citation>
    <scope>NUCLEOTIDE SEQUENCE [LARGE SCALE GENOMIC DNA]</scope>
    <source>
        <strain evidence="3 4">DSM 22330</strain>
    </source>
</reference>
<dbReference type="EMBL" id="FPKS01000009">
    <property type="protein sequence ID" value="SFZ75540.1"/>
    <property type="molecule type" value="Genomic_DNA"/>
</dbReference>
<evidence type="ECO:0000313" key="2">
    <source>
        <dbReference type="EMBL" id="PCS01691.1"/>
    </source>
</evidence>
<sequence>MQMLTRWMNGTELSVLNFVKYNFSEVVVAIVYVAIGVLRLDKGRLDHILGPYR</sequence>
<accession>A0A1K2HFH3</accession>
<dbReference type="Proteomes" id="UP000185655">
    <property type="component" value="Unassembled WGS sequence"/>
</dbReference>
<proteinExistence type="predicted"/>
<evidence type="ECO:0000313" key="4">
    <source>
        <dbReference type="Proteomes" id="UP000185655"/>
    </source>
</evidence>
<feature type="transmembrane region" description="Helical" evidence="1">
    <location>
        <begin position="20"/>
        <end position="38"/>
    </location>
</feature>
<evidence type="ECO:0000256" key="1">
    <source>
        <dbReference type="SAM" id="Phobius"/>
    </source>
</evidence>
<gene>
    <name evidence="2" type="ORF">RR45_GL001065</name>
    <name evidence="3" type="ORF">SAMN02746068_01594</name>
</gene>
<dbReference type="EMBL" id="JXJT01000022">
    <property type="protein sequence ID" value="PCS01691.1"/>
    <property type="molecule type" value="Genomic_DNA"/>
</dbReference>
<keyword evidence="1" id="KW-1133">Transmembrane helix</keyword>
<evidence type="ECO:0000313" key="5">
    <source>
        <dbReference type="Proteomes" id="UP000218979"/>
    </source>
</evidence>
<name>A0A1K2HFH3_9LACT</name>
<evidence type="ECO:0000313" key="3">
    <source>
        <dbReference type="EMBL" id="SFZ75540.1"/>
    </source>
</evidence>